<evidence type="ECO:0000313" key="3">
    <source>
        <dbReference type="Proteomes" id="UP000319792"/>
    </source>
</evidence>
<dbReference type="EMBL" id="VIGV01000002">
    <property type="protein sequence ID" value="TWS25345.1"/>
    <property type="molecule type" value="Genomic_DNA"/>
</dbReference>
<name>A0A5C5RTG0_9ACTN</name>
<evidence type="ECO:0000313" key="2">
    <source>
        <dbReference type="EMBL" id="TWS25345.1"/>
    </source>
</evidence>
<evidence type="ECO:0000259" key="1">
    <source>
        <dbReference type="Pfam" id="PF24457"/>
    </source>
</evidence>
<sequence length="86" mass="9713">MEHVADLDWWCPVTKLYRARDGQHYAITCLDFWTASGTEVFLADENGIAIDADGDPTNGLTALVRWDDQMDHETAVARLTEWLSEA</sequence>
<feature type="domain" description="DUF7572" evidence="1">
    <location>
        <begin position="6"/>
        <end position="79"/>
    </location>
</feature>
<proteinExistence type="predicted"/>
<protein>
    <recommendedName>
        <fullName evidence="1">DUF7572 domain-containing protein</fullName>
    </recommendedName>
</protein>
<gene>
    <name evidence="2" type="ORF">FK268_09125</name>
</gene>
<accession>A0A5C5RTG0</accession>
<dbReference type="OrthoDB" id="4774098at2"/>
<dbReference type="AlphaFoldDB" id="A0A5C5RTG0"/>
<organism evidence="2 3">
    <name type="scientific">Tsukamurella sputi</name>
    <dbReference type="NCBI Taxonomy" id="2591848"/>
    <lineage>
        <taxon>Bacteria</taxon>
        <taxon>Bacillati</taxon>
        <taxon>Actinomycetota</taxon>
        <taxon>Actinomycetes</taxon>
        <taxon>Mycobacteriales</taxon>
        <taxon>Tsukamurellaceae</taxon>
        <taxon>Tsukamurella</taxon>
    </lineage>
</organism>
<dbReference type="Pfam" id="PF24457">
    <property type="entry name" value="DUF7572"/>
    <property type="match status" value="1"/>
</dbReference>
<keyword evidence="3" id="KW-1185">Reference proteome</keyword>
<comment type="caution">
    <text evidence="2">The sequence shown here is derived from an EMBL/GenBank/DDBJ whole genome shotgun (WGS) entry which is preliminary data.</text>
</comment>
<dbReference type="InterPro" id="IPR055994">
    <property type="entry name" value="DUF7572"/>
</dbReference>
<reference evidence="2 3" key="2">
    <citation type="submission" date="2019-08" db="EMBL/GenBank/DDBJ databases">
        <title>Tsukamurella conjunctivitidis sp. nov., Tsukamurella assacharolytica sp. nov. and Tsukamurella sputae sp. nov. isolated from patients with conjunctivitis, bacteraemia (lymphoma) and respiratory infection (sputum) in Hong Kong.</title>
        <authorList>
            <person name="Fok K.M.N."/>
            <person name="Fong J.Y.H."/>
        </authorList>
    </citation>
    <scope>NUCLEOTIDE SEQUENCE [LARGE SCALE GENOMIC DNA]</scope>
    <source>
        <strain evidence="2 3">HKU70</strain>
    </source>
</reference>
<dbReference type="RefSeq" id="WP_146433255.1">
    <property type="nucleotide sequence ID" value="NZ_VIGV01000002.1"/>
</dbReference>
<dbReference type="Proteomes" id="UP000319792">
    <property type="component" value="Unassembled WGS sequence"/>
</dbReference>
<reference evidence="2 3" key="1">
    <citation type="submission" date="2019-06" db="EMBL/GenBank/DDBJ databases">
        <authorList>
            <person name="Teng J.L.L."/>
            <person name="Lee H.H."/>
            <person name="Lau S.K.P."/>
            <person name="Woo P.C.Y."/>
        </authorList>
    </citation>
    <scope>NUCLEOTIDE SEQUENCE [LARGE SCALE GENOMIC DNA]</scope>
    <source>
        <strain evidence="2 3">HKU70</strain>
    </source>
</reference>